<evidence type="ECO:0000256" key="5">
    <source>
        <dbReference type="ARBA" id="ARBA00022475"/>
    </source>
</evidence>
<dbReference type="PANTHER" id="PTHR30622:SF4">
    <property type="entry name" value="UNDECAPRENYL-DIPHOSPHATASE"/>
    <property type="match status" value="1"/>
</dbReference>
<keyword evidence="14" id="KW-0997">Cell inner membrane</keyword>
<keyword evidence="14" id="KW-0961">Cell wall biogenesis/degradation</keyword>
<dbReference type="GO" id="GO:0046677">
    <property type="term" value="P:response to antibiotic"/>
    <property type="evidence" value="ECO:0007669"/>
    <property type="project" value="UniProtKB-UniRule"/>
</dbReference>
<evidence type="ECO:0000256" key="9">
    <source>
        <dbReference type="ARBA" id="ARBA00023136"/>
    </source>
</evidence>
<dbReference type="GO" id="GO:0050380">
    <property type="term" value="F:undecaprenyl-diphosphatase activity"/>
    <property type="evidence" value="ECO:0007669"/>
    <property type="project" value="UniProtKB-UniRule"/>
</dbReference>
<dbReference type="eggNOG" id="COG1968">
    <property type="taxonomic scope" value="Bacteria"/>
</dbReference>
<dbReference type="Proteomes" id="UP000001623">
    <property type="component" value="Chromosome"/>
</dbReference>
<feature type="transmembrane region" description="Helical" evidence="14">
    <location>
        <begin position="249"/>
        <end position="271"/>
    </location>
</feature>
<dbReference type="Pfam" id="PF02673">
    <property type="entry name" value="BacA"/>
    <property type="match status" value="1"/>
</dbReference>
<dbReference type="AlphaFoldDB" id="F7YG59"/>
<evidence type="ECO:0000256" key="2">
    <source>
        <dbReference type="ARBA" id="ARBA00010621"/>
    </source>
</evidence>
<evidence type="ECO:0000256" key="12">
    <source>
        <dbReference type="ARBA" id="ARBA00032932"/>
    </source>
</evidence>
<feature type="transmembrane region" description="Helical" evidence="14">
    <location>
        <begin position="283"/>
        <end position="302"/>
    </location>
</feature>
<feature type="transmembrane region" description="Helical" evidence="14">
    <location>
        <begin position="216"/>
        <end position="237"/>
    </location>
</feature>
<feature type="transmembrane region" description="Helical" evidence="14">
    <location>
        <begin position="114"/>
        <end position="136"/>
    </location>
</feature>
<dbReference type="STRING" id="536019.Mesop_4751"/>
<protein>
    <recommendedName>
        <fullName evidence="4 14">Undecaprenyl-diphosphatase</fullName>
        <ecNumber evidence="3 14">3.6.1.27</ecNumber>
    </recommendedName>
    <alternativeName>
        <fullName evidence="12 14">Bacitracin resistance protein</fullName>
    </alternativeName>
    <alternativeName>
        <fullName evidence="11 14">Undecaprenyl pyrophosphate phosphatase</fullName>
    </alternativeName>
</protein>
<keyword evidence="9 14" id="KW-0472">Membrane</keyword>
<dbReference type="HAMAP" id="MF_01006">
    <property type="entry name" value="Undec_diphosphatase"/>
    <property type="match status" value="1"/>
</dbReference>
<comment type="subcellular location">
    <subcellularLocation>
        <location evidence="14">Cell inner membrane</location>
        <topology evidence="14">Multi-pass membrane protein</topology>
    </subcellularLocation>
    <subcellularLocation>
        <location evidence="1">Cell membrane</location>
        <topology evidence="1">Multi-pass membrane protein</topology>
    </subcellularLocation>
</comment>
<dbReference type="PANTHER" id="PTHR30622">
    <property type="entry name" value="UNDECAPRENYL-DIPHOSPHATASE"/>
    <property type="match status" value="1"/>
</dbReference>
<keyword evidence="10 14" id="KW-0046">Antibiotic resistance</keyword>
<evidence type="ECO:0000256" key="8">
    <source>
        <dbReference type="ARBA" id="ARBA00022989"/>
    </source>
</evidence>
<dbReference type="KEGG" id="mop:Mesop_4751"/>
<dbReference type="HOGENOM" id="CLU_060296_1_0_5"/>
<feature type="transmembrane region" description="Helical" evidence="14">
    <location>
        <begin position="148"/>
        <end position="166"/>
    </location>
</feature>
<evidence type="ECO:0000313" key="16">
    <source>
        <dbReference type="Proteomes" id="UP000001623"/>
    </source>
</evidence>
<comment type="catalytic activity">
    <reaction evidence="13 14">
        <text>di-trans,octa-cis-undecaprenyl diphosphate + H2O = di-trans,octa-cis-undecaprenyl phosphate + phosphate + H(+)</text>
        <dbReference type="Rhea" id="RHEA:28094"/>
        <dbReference type="ChEBI" id="CHEBI:15377"/>
        <dbReference type="ChEBI" id="CHEBI:15378"/>
        <dbReference type="ChEBI" id="CHEBI:43474"/>
        <dbReference type="ChEBI" id="CHEBI:58405"/>
        <dbReference type="ChEBI" id="CHEBI:60392"/>
        <dbReference type="EC" id="3.6.1.27"/>
    </reaction>
</comment>
<dbReference type="GO" id="GO:0008360">
    <property type="term" value="P:regulation of cell shape"/>
    <property type="evidence" value="ECO:0007669"/>
    <property type="project" value="UniProtKB-KW"/>
</dbReference>
<evidence type="ECO:0000313" key="15">
    <source>
        <dbReference type="EMBL" id="AEH89171.1"/>
    </source>
</evidence>
<sequence>MPRKFDPSHTEPDMADICTQGLDTGFVGLGYAKVAFLGLVQGITELLPISSTAHMRVVPAVLGWQDPGSAFSAAMQLAALAAVVSYFWGDVRDLLFGSIDALTRRDFADRHFRLASWIVLATVPIVIAGVALSGILNACNSPLRSLSVIGWSCIVMAVLLALAEIFARHRRTMGEASLADALLVGVAQIGALIPGVSRSGSTLTAALGLGFKRAEAARFSFLLGLPAIALAGLKELWELHKVHLDAHGWSVLATGLVVASISAFLAIWGLMRVLERFSAWPFVIYRGLLGIVLLLGVAIGWLA</sequence>
<evidence type="ECO:0000256" key="4">
    <source>
        <dbReference type="ARBA" id="ARBA00021581"/>
    </source>
</evidence>
<keyword evidence="5 14" id="KW-1003">Cell membrane</keyword>
<keyword evidence="14" id="KW-0573">Peptidoglycan synthesis</keyword>
<evidence type="ECO:0000256" key="10">
    <source>
        <dbReference type="ARBA" id="ARBA00023251"/>
    </source>
</evidence>
<proteinExistence type="inferred from homology"/>
<evidence type="ECO:0000256" key="7">
    <source>
        <dbReference type="ARBA" id="ARBA00022801"/>
    </source>
</evidence>
<comment type="function">
    <text evidence="14">Catalyzes the dephosphorylation of undecaprenyl diphosphate (UPP). Confers resistance to bacitracin.</text>
</comment>
<evidence type="ECO:0000256" key="3">
    <source>
        <dbReference type="ARBA" id="ARBA00012374"/>
    </source>
</evidence>
<dbReference type="GO" id="GO:0005886">
    <property type="term" value="C:plasma membrane"/>
    <property type="evidence" value="ECO:0007669"/>
    <property type="project" value="UniProtKB-SubCell"/>
</dbReference>
<evidence type="ECO:0000256" key="13">
    <source>
        <dbReference type="ARBA" id="ARBA00047594"/>
    </source>
</evidence>
<dbReference type="InterPro" id="IPR003824">
    <property type="entry name" value="UppP"/>
</dbReference>
<accession>F7YG59</accession>
<evidence type="ECO:0000256" key="11">
    <source>
        <dbReference type="ARBA" id="ARBA00032707"/>
    </source>
</evidence>
<dbReference type="EC" id="3.6.1.27" evidence="3 14"/>
<keyword evidence="6 14" id="KW-0812">Transmembrane</keyword>
<evidence type="ECO:0000256" key="6">
    <source>
        <dbReference type="ARBA" id="ARBA00022692"/>
    </source>
</evidence>
<evidence type="ECO:0000256" key="14">
    <source>
        <dbReference type="HAMAP-Rule" id="MF_01006"/>
    </source>
</evidence>
<dbReference type="GO" id="GO:0009252">
    <property type="term" value="P:peptidoglycan biosynthetic process"/>
    <property type="evidence" value="ECO:0007669"/>
    <property type="project" value="UniProtKB-KW"/>
</dbReference>
<keyword evidence="7 14" id="KW-0378">Hydrolase</keyword>
<name>F7YG59_MESOW</name>
<keyword evidence="8 14" id="KW-1133">Transmembrane helix</keyword>
<keyword evidence="14" id="KW-0133">Cell shape</keyword>
<organism evidence="15 16">
    <name type="scientific">Mesorhizobium opportunistum (strain LMG 24607 / HAMBI 3007 / WSM2075)</name>
    <dbReference type="NCBI Taxonomy" id="536019"/>
    <lineage>
        <taxon>Bacteria</taxon>
        <taxon>Pseudomonadati</taxon>
        <taxon>Pseudomonadota</taxon>
        <taxon>Alphaproteobacteria</taxon>
        <taxon>Hyphomicrobiales</taxon>
        <taxon>Phyllobacteriaceae</taxon>
        <taxon>Mesorhizobium</taxon>
    </lineage>
</organism>
<dbReference type="EMBL" id="CP002279">
    <property type="protein sequence ID" value="AEH89171.1"/>
    <property type="molecule type" value="Genomic_DNA"/>
</dbReference>
<gene>
    <name evidence="14" type="primary">uppP</name>
    <name evidence="15" type="ordered locus">Mesop_4751</name>
</gene>
<comment type="similarity">
    <text evidence="2 14">Belongs to the UppP family.</text>
</comment>
<evidence type="ECO:0000256" key="1">
    <source>
        <dbReference type="ARBA" id="ARBA00004651"/>
    </source>
</evidence>
<comment type="miscellaneous">
    <text evidence="14">Bacitracin is thought to be involved in the inhibition of peptidoglycan synthesis by sequestering undecaprenyl diphosphate, thereby reducing the pool of lipid carrier available.</text>
</comment>
<dbReference type="GO" id="GO:0071555">
    <property type="term" value="P:cell wall organization"/>
    <property type="evidence" value="ECO:0007669"/>
    <property type="project" value="UniProtKB-KW"/>
</dbReference>
<reference evidence="15 16" key="1">
    <citation type="submission" date="2010-10" db="EMBL/GenBank/DDBJ databases">
        <title>Complete sequence of Mesorhizobium opportunistum WSM2075.</title>
        <authorList>
            <consortium name="US DOE Joint Genome Institute"/>
            <person name="Lucas S."/>
            <person name="Copeland A."/>
            <person name="Lapidus A."/>
            <person name="Cheng J.-F."/>
            <person name="Bruce D."/>
            <person name="Goodwin L."/>
            <person name="Pitluck S."/>
            <person name="Chertkov O."/>
            <person name="Misra M."/>
            <person name="Detter J.C."/>
            <person name="Han C."/>
            <person name="Tapia R."/>
            <person name="Land M."/>
            <person name="Hauser L."/>
            <person name="Kyrpides N."/>
            <person name="Ovchinnikova G."/>
            <person name="Mavrommatis K.M."/>
            <person name="Tiwari R.P."/>
            <person name="Howieson J.G."/>
            <person name="O'Hara G.W."/>
            <person name="Nandasena K.G."/>
            <person name="Woyke T."/>
        </authorList>
    </citation>
    <scope>NUCLEOTIDE SEQUENCE [LARGE SCALE GENOMIC DNA]</scope>
    <source>
        <strain evidence="16">LMG 24607 / HAMBI 3007 / WSM2075</strain>
    </source>
</reference>